<evidence type="ECO:0000256" key="8">
    <source>
        <dbReference type="RuleBase" id="RU000688"/>
    </source>
</evidence>
<comment type="subcellular location">
    <subcellularLocation>
        <location evidence="1">Membrane</location>
        <topology evidence="1">Multi-pass membrane protein</topology>
    </subcellularLocation>
</comment>
<accession>A0ABD3X527</accession>
<protein>
    <recommendedName>
        <fullName evidence="10">G-protein coupled receptors family 1 profile domain-containing protein</fullName>
    </recommendedName>
</protein>
<evidence type="ECO:0000256" key="1">
    <source>
        <dbReference type="ARBA" id="ARBA00004141"/>
    </source>
</evidence>
<evidence type="ECO:0000259" key="10">
    <source>
        <dbReference type="PROSITE" id="PS50262"/>
    </source>
</evidence>
<dbReference type="Proteomes" id="UP001634394">
    <property type="component" value="Unassembled WGS sequence"/>
</dbReference>
<dbReference type="Pfam" id="PF00001">
    <property type="entry name" value="7tm_1"/>
    <property type="match status" value="1"/>
</dbReference>
<organism evidence="11 12">
    <name type="scientific">Sinanodonta woodiana</name>
    <name type="common">Chinese pond mussel</name>
    <name type="synonym">Anodonta woodiana</name>
    <dbReference type="NCBI Taxonomy" id="1069815"/>
    <lineage>
        <taxon>Eukaryota</taxon>
        <taxon>Metazoa</taxon>
        <taxon>Spiralia</taxon>
        <taxon>Lophotrochozoa</taxon>
        <taxon>Mollusca</taxon>
        <taxon>Bivalvia</taxon>
        <taxon>Autobranchia</taxon>
        <taxon>Heteroconchia</taxon>
        <taxon>Palaeoheterodonta</taxon>
        <taxon>Unionida</taxon>
        <taxon>Unionoidea</taxon>
        <taxon>Unionidae</taxon>
        <taxon>Unioninae</taxon>
        <taxon>Sinanodonta</taxon>
    </lineage>
</organism>
<evidence type="ECO:0000256" key="4">
    <source>
        <dbReference type="ARBA" id="ARBA00023040"/>
    </source>
</evidence>
<gene>
    <name evidence="11" type="ORF">ACJMK2_032794</name>
</gene>
<evidence type="ECO:0000256" key="2">
    <source>
        <dbReference type="ARBA" id="ARBA00022692"/>
    </source>
</evidence>
<comment type="similarity">
    <text evidence="8">Belongs to the G-protein coupled receptor 1 family.</text>
</comment>
<keyword evidence="7 8" id="KW-0807">Transducer</keyword>
<dbReference type="SUPFAM" id="SSF81321">
    <property type="entry name" value="Family A G protein-coupled receptor-like"/>
    <property type="match status" value="1"/>
</dbReference>
<keyword evidence="5 9" id="KW-0472">Membrane</keyword>
<dbReference type="PANTHER" id="PTHR24243:SF208">
    <property type="entry name" value="PYROKININ-1 RECEPTOR"/>
    <property type="match status" value="1"/>
</dbReference>
<keyword evidence="6 8" id="KW-0675">Receptor</keyword>
<feature type="transmembrane region" description="Helical" evidence="9">
    <location>
        <begin position="305"/>
        <end position="327"/>
    </location>
</feature>
<dbReference type="CDD" id="cd00637">
    <property type="entry name" value="7tm_classA_rhodopsin-like"/>
    <property type="match status" value="1"/>
</dbReference>
<evidence type="ECO:0000313" key="11">
    <source>
        <dbReference type="EMBL" id="KAL3880563.1"/>
    </source>
</evidence>
<evidence type="ECO:0000256" key="3">
    <source>
        <dbReference type="ARBA" id="ARBA00022989"/>
    </source>
</evidence>
<proteinExistence type="inferred from homology"/>
<sequence length="346" mass="39609">MNSSSHINGTMEEIRDEYFKVIIPVLVLSVFTMTVGTLGNCLVLYIFKFKYRQSNHRYFIICLAACDLTGSLIGIPFLIAEMTLTYFYGTTVCKISRYLSHFLGFCSACIIMIIAIERYLKICKANGKQMSSNMARRLCYFSIIFGIIVSLPSAFLYGENSSPKEISNLNVSKCHYQDKYKDTFFPWMYQAFLVLWFIQAMITTCACYAQIACRFRTRNAAQNIICQCVRIKNSLDSLDTSSGRCNQLALKGTVINKSKSEIKAYRLAKMLFIVAAVYLCSYIPYFGASLDNITKQNSLLVERAFNLVCLKSFLINYFANPIVYGLLDRAFRAECQNLFYRIIIKY</sequence>
<evidence type="ECO:0000256" key="7">
    <source>
        <dbReference type="ARBA" id="ARBA00023224"/>
    </source>
</evidence>
<keyword evidence="3 9" id="KW-1133">Transmembrane helix</keyword>
<reference evidence="11 12" key="1">
    <citation type="submission" date="2024-11" db="EMBL/GenBank/DDBJ databases">
        <title>Chromosome-level genome assembly of the freshwater bivalve Anodonta woodiana.</title>
        <authorList>
            <person name="Chen X."/>
        </authorList>
    </citation>
    <scope>NUCLEOTIDE SEQUENCE [LARGE SCALE GENOMIC DNA]</scope>
    <source>
        <strain evidence="11">MN2024</strain>
        <tissue evidence="11">Gills</tissue>
    </source>
</reference>
<feature type="domain" description="G-protein coupled receptors family 1 profile" evidence="10">
    <location>
        <begin position="39"/>
        <end position="324"/>
    </location>
</feature>
<feature type="transmembrane region" description="Helical" evidence="9">
    <location>
        <begin position="187"/>
        <end position="209"/>
    </location>
</feature>
<dbReference type="EMBL" id="JBJQND010000004">
    <property type="protein sequence ID" value="KAL3880563.1"/>
    <property type="molecule type" value="Genomic_DNA"/>
</dbReference>
<dbReference type="AlphaFoldDB" id="A0ABD3X527"/>
<dbReference type="PROSITE" id="PS50262">
    <property type="entry name" value="G_PROTEIN_RECEP_F1_2"/>
    <property type="match status" value="1"/>
</dbReference>
<evidence type="ECO:0000256" key="6">
    <source>
        <dbReference type="ARBA" id="ARBA00023170"/>
    </source>
</evidence>
<keyword evidence="4 8" id="KW-0297">G-protein coupled receptor</keyword>
<feature type="transmembrane region" description="Helical" evidence="9">
    <location>
        <begin position="99"/>
        <end position="117"/>
    </location>
</feature>
<evidence type="ECO:0000256" key="5">
    <source>
        <dbReference type="ARBA" id="ARBA00023136"/>
    </source>
</evidence>
<evidence type="ECO:0000256" key="9">
    <source>
        <dbReference type="SAM" id="Phobius"/>
    </source>
</evidence>
<feature type="transmembrane region" description="Helical" evidence="9">
    <location>
        <begin position="21"/>
        <end position="46"/>
    </location>
</feature>
<name>A0ABD3X527_SINWO</name>
<dbReference type="GO" id="GO:0016020">
    <property type="term" value="C:membrane"/>
    <property type="evidence" value="ECO:0007669"/>
    <property type="project" value="UniProtKB-SubCell"/>
</dbReference>
<evidence type="ECO:0000313" key="12">
    <source>
        <dbReference type="Proteomes" id="UP001634394"/>
    </source>
</evidence>
<feature type="transmembrane region" description="Helical" evidence="9">
    <location>
        <begin position="267"/>
        <end position="285"/>
    </location>
</feature>
<dbReference type="InterPro" id="IPR000276">
    <property type="entry name" value="GPCR_Rhodpsn"/>
</dbReference>
<feature type="transmembrane region" description="Helical" evidence="9">
    <location>
        <begin position="138"/>
        <end position="158"/>
    </location>
</feature>
<dbReference type="GO" id="GO:0004930">
    <property type="term" value="F:G protein-coupled receptor activity"/>
    <property type="evidence" value="ECO:0007669"/>
    <property type="project" value="UniProtKB-KW"/>
</dbReference>
<dbReference type="InterPro" id="IPR017452">
    <property type="entry name" value="GPCR_Rhodpsn_7TM"/>
</dbReference>
<keyword evidence="2 8" id="KW-0812">Transmembrane</keyword>
<feature type="transmembrane region" description="Helical" evidence="9">
    <location>
        <begin position="58"/>
        <end position="79"/>
    </location>
</feature>
<keyword evidence="12" id="KW-1185">Reference proteome</keyword>
<dbReference type="Gene3D" id="1.20.1070.10">
    <property type="entry name" value="Rhodopsin 7-helix transmembrane proteins"/>
    <property type="match status" value="1"/>
</dbReference>
<dbReference type="PRINTS" id="PR00237">
    <property type="entry name" value="GPCRRHODOPSN"/>
</dbReference>
<dbReference type="PROSITE" id="PS00237">
    <property type="entry name" value="G_PROTEIN_RECEP_F1_1"/>
    <property type="match status" value="1"/>
</dbReference>
<comment type="caution">
    <text evidence="11">The sequence shown here is derived from an EMBL/GenBank/DDBJ whole genome shotgun (WGS) entry which is preliminary data.</text>
</comment>
<dbReference type="PANTHER" id="PTHR24243">
    <property type="entry name" value="G-PROTEIN COUPLED RECEPTOR"/>
    <property type="match status" value="1"/>
</dbReference>